<dbReference type="NCBIfam" id="NF012099">
    <property type="entry name" value="SubclassA2"/>
    <property type="match status" value="1"/>
</dbReference>
<evidence type="ECO:0000256" key="1">
    <source>
        <dbReference type="ARBA" id="ARBA00001526"/>
    </source>
</evidence>
<dbReference type="Gene3D" id="3.40.710.10">
    <property type="entry name" value="DD-peptidase/beta-lactamase superfamily"/>
    <property type="match status" value="1"/>
</dbReference>
<keyword evidence="4" id="KW-0732">Signal</keyword>
<proteinExistence type="inferred from homology"/>
<dbReference type="EMBL" id="JXRA01000045">
    <property type="protein sequence ID" value="KIO77103.1"/>
    <property type="molecule type" value="Genomic_DNA"/>
</dbReference>
<dbReference type="InterPro" id="IPR012338">
    <property type="entry name" value="Beta-lactam/transpept-like"/>
</dbReference>
<dbReference type="STRING" id="1503925.TH53_11260"/>
<dbReference type="RefSeq" id="WP_041881964.1">
    <property type="nucleotide sequence ID" value="NG_055472.1"/>
</dbReference>
<dbReference type="OrthoDB" id="9772863at2"/>
<dbReference type="PANTHER" id="PTHR35333">
    <property type="entry name" value="BETA-LACTAMASE"/>
    <property type="match status" value="1"/>
</dbReference>
<dbReference type="GO" id="GO:0030655">
    <property type="term" value="P:beta-lactam antibiotic catabolic process"/>
    <property type="evidence" value="ECO:0007669"/>
    <property type="project" value="InterPro"/>
</dbReference>
<dbReference type="InterPro" id="IPR045155">
    <property type="entry name" value="Beta-lactam_cat"/>
</dbReference>
<dbReference type="GO" id="GO:0008800">
    <property type="term" value="F:beta-lactamase activity"/>
    <property type="evidence" value="ECO:0007669"/>
    <property type="project" value="UniProtKB-EC"/>
</dbReference>
<evidence type="ECO:0000259" key="5">
    <source>
        <dbReference type="Pfam" id="PF13354"/>
    </source>
</evidence>
<dbReference type="SUPFAM" id="SSF56601">
    <property type="entry name" value="beta-lactamase/transpeptidase-like"/>
    <property type="match status" value="1"/>
</dbReference>
<evidence type="ECO:0000313" key="7">
    <source>
        <dbReference type="Proteomes" id="UP000032049"/>
    </source>
</evidence>
<feature type="chain" id="PRO_5002210056" description="beta-lactamase" evidence="4">
    <location>
        <begin position="26"/>
        <end position="303"/>
    </location>
</feature>
<dbReference type="CARD" id="ARO:3006942">
    <property type="molecule name" value="LUS-1"/>
    <property type="mechanism identifier" value="ARO:0001004"/>
    <property type="mechanism name" value="antibiotic inactivation"/>
</dbReference>
<keyword evidence="7" id="KW-1185">Reference proteome</keyword>
<comment type="catalytic activity">
    <reaction evidence="1">
        <text>a beta-lactam + H2O = a substituted beta-amino acid</text>
        <dbReference type="Rhea" id="RHEA:20401"/>
        <dbReference type="ChEBI" id="CHEBI:15377"/>
        <dbReference type="ChEBI" id="CHEBI:35627"/>
        <dbReference type="ChEBI" id="CHEBI:140347"/>
        <dbReference type="EC" id="3.5.2.6"/>
    </reaction>
</comment>
<feature type="domain" description="Beta-lactamase class A catalytic" evidence="5">
    <location>
        <begin position="46"/>
        <end position="273"/>
    </location>
</feature>
<evidence type="ECO:0000256" key="4">
    <source>
        <dbReference type="SAM" id="SignalP"/>
    </source>
</evidence>
<dbReference type="Pfam" id="PF13354">
    <property type="entry name" value="Beta-lactamase2"/>
    <property type="match status" value="1"/>
</dbReference>
<feature type="signal peptide" evidence="4">
    <location>
        <begin position="1"/>
        <end position="25"/>
    </location>
</feature>
<name>A0A0D0F642_9SPHI</name>
<comment type="caution">
    <text evidence="6">The sequence shown here is derived from an EMBL/GenBank/DDBJ whole genome shotgun (WGS) entry which is preliminary data.</text>
</comment>
<dbReference type="AlphaFoldDB" id="A0A0D0F642"/>
<evidence type="ECO:0000313" key="6">
    <source>
        <dbReference type="EMBL" id="KIO77103.1"/>
    </source>
</evidence>
<dbReference type="InterPro" id="IPR000871">
    <property type="entry name" value="Beta-lactam_class-A"/>
</dbReference>
<organism evidence="6 7">
    <name type="scientific">Pedobacter lusitanus</name>
    <dbReference type="NCBI Taxonomy" id="1503925"/>
    <lineage>
        <taxon>Bacteria</taxon>
        <taxon>Pseudomonadati</taxon>
        <taxon>Bacteroidota</taxon>
        <taxon>Sphingobacteriia</taxon>
        <taxon>Sphingobacteriales</taxon>
        <taxon>Sphingobacteriaceae</taxon>
        <taxon>Pedobacter</taxon>
    </lineage>
</organism>
<dbReference type="GO" id="GO:0046677">
    <property type="term" value="P:response to antibiotic"/>
    <property type="evidence" value="ECO:0007669"/>
    <property type="project" value="InterPro"/>
</dbReference>
<comment type="similarity">
    <text evidence="2">Belongs to the class-A beta-lactamase family.</text>
</comment>
<dbReference type="PANTHER" id="PTHR35333:SF3">
    <property type="entry name" value="BETA-LACTAMASE-TYPE TRANSPEPTIDASE FOLD CONTAINING PROTEIN"/>
    <property type="match status" value="1"/>
</dbReference>
<dbReference type="Proteomes" id="UP000032049">
    <property type="component" value="Unassembled WGS sequence"/>
</dbReference>
<dbReference type="PRINTS" id="PR00118">
    <property type="entry name" value="BLACTAMASEA"/>
</dbReference>
<accession>A0A0D0F642</accession>
<protein>
    <recommendedName>
        <fullName evidence="3">beta-lactamase</fullName>
        <ecNumber evidence="3">3.5.2.6</ecNumber>
    </recommendedName>
</protein>
<gene>
    <name evidence="6" type="ORF">TH53_11260</name>
</gene>
<dbReference type="EC" id="3.5.2.6" evidence="3"/>
<sequence length="303" mass="33103">MKGFFRIKSVVCGVFLLMISVNAFAQKSELREKLQRIVNAHSATIGFSLTDLRNGDTLTVNGTKHLPMQSVYKFHLALAVLDQVDQGKLKLDQKIMVKKSDLLPDTWSPLRDKYPNGEVEIPLSEILSFTVSQSDNNGCDILFRLIGGPAKVNRYIHHLGIKDVAITATEEQMHQNDQIQFTNWTTPQAATELLGLFYAKKILSPASHEFLCKVMTETSTGADKIKGLLPAGTLAAHKTGSSGANKSGLTAASNDIGIVTLPDGKHFAVAAFVSMTKEDEKATDLIIAELTKASWDYLTTGKP</sequence>
<evidence type="ECO:0000256" key="2">
    <source>
        <dbReference type="ARBA" id="ARBA00009009"/>
    </source>
</evidence>
<dbReference type="NCBIfam" id="NF033103">
    <property type="entry name" value="bla_class_A"/>
    <property type="match status" value="1"/>
</dbReference>
<evidence type="ECO:0000256" key="3">
    <source>
        <dbReference type="ARBA" id="ARBA00012865"/>
    </source>
</evidence>
<reference evidence="6 7" key="1">
    <citation type="submission" date="2015-01" db="EMBL/GenBank/DDBJ databases">
        <title>Draft genome sequence of Pedobacter sp. NL19 isolated from sludge of an effluent treatment pond in an abandoned uranium mine.</title>
        <authorList>
            <person name="Santos T."/>
            <person name="Caetano T."/>
            <person name="Covas C."/>
            <person name="Cruz A."/>
            <person name="Mendo S."/>
        </authorList>
    </citation>
    <scope>NUCLEOTIDE SEQUENCE [LARGE SCALE GENOMIC DNA]</scope>
    <source>
        <strain evidence="6 7">NL19</strain>
    </source>
</reference>